<name>A0A6V8H9F0_TALPI</name>
<evidence type="ECO:0000256" key="1">
    <source>
        <dbReference type="ARBA" id="ARBA00004141"/>
    </source>
</evidence>
<gene>
    <name evidence="8" type="ORF">TCE0_024r07439</name>
</gene>
<sequence>MATHGQSSRGRSRNGNKYELADNASLYESEDYEEVLVGRYAYDYCLGMRVGLCQFEDWIADELSEDLLGDFSIYGYSYSGIGVHLENLNQAERAKYPKSMLAASTIYILCLACAKLAILMFYYALLNVMQFWKYVIYVVSGIIVAYTLAIFFALIFACYPVERNWDPIPQFWDMDYCIDRTGLYLATALTNTTSDIILILIPIPIIWRLHVPVGQKLGIAAIFGVGCMTIITSIARLATIYPLVTSKDQPYEMGLASILT</sequence>
<feature type="transmembrane region" description="Helical" evidence="6">
    <location>
        <begin position="182"/>
        <end position="207"/>
    </location>
</feature>
<evidence type="ECO:0000256" key="3">
    <source>
        <dbReference type="ARBA" id="ARBA00022989"/>
    </source>
</evidence>
<keyword evidence="9" id="KW-1185">Reference proteome</keyword>
<feature type="transmembrane region" description="Helical" evidence="6">
    <location>
        <begin position="134"/>
        <end position="161"/>
    </location>
</feature>
<evidence type="ECO:0000256" key="6">
    <source>
        <dbReference type="SAM" id="Phobius"/>
    </source>
</evidence>
<feature type="domain" description="Rhodopsin" evidence="7">
    <location>
        <begin position="76"/>
        <end position="256"/>
    </location>
</feature>
<accession>A0A6V8H9F0</accession>
<evidence type="ECO:0000259" key="7">
    <source>
        <dbReference type="Pfam" id="PF20684"/>
    </source>
</evidence>
<organism evidence="8 9">
    <name type="scientific">Talaromyces pinophilus</name>
    <name type="common">Penicillium pinophilum</name>
    <dbReference type="NCBI Taxonomy" id="128442"/>
    <lineage>
        <taxon>Eukaryota</taxon>
        <taxon>Fungi</taxon>
        <taxon>Dikarya</taxon>
        <taxon>Ascomycota</taxon>
        <taxon>Pezizomycotina</taxon>
        <taxon>Eurotiomycetes</taxon>
        <taxon>Eurotiomycetidae</taxon>
        <taxon>Eurotiales</taxon>
        <taxon>Trichocomaceae</taxon>
        <taxon>Talaromyces</taxon>
        <taxon>Talaromyces sect. Talaromyces</taxon>
    </lineage>
</organism>
<feature type="transmembrane region" description="Helical" evidence="6">
    <location>
        <begin position="100"/>
        <end position="122"/>
    </location>
</feature>
<dbReference type="Pfam" id="PF20684">
    <property type="entry name" value="Fung_rhodopsin"/>
    <property type="match status" value="1"/>
</dbReference>
<evidence type="ECO:0000256" key="2">
    <source>
        <dbReference type="ARBA" id="ARBA00022692"/>
    </source>
</evidence>
<evidence type="ECO:0000313" key="9">
    <source>
        <dbReference type="Proteomes" id="UP000053095"/>
    </source>
</evidence>
<comment type="caution">
    <text evidence="8">The sequence shown here is derived from an EMBL/GenBank/DDBJ whole genome shotgun (WGS) entry which is preliminary data.</text>
</comment>
<dbReference type="InterPro" id="IPR049326">
    <property type="entry name" value="Rhodopsin_dom_fungi"/>
</dbReference>
<comment type="similarity">
    <text evidence="5">Belongs to the SAT4 family.</text>
</comment>
<keyword evidence="3 6" id="KW-1133">Transmembrane helix</keyword>
<dbReference type="GO" id="GO:0016020">
    <property type="term" value="C:membrane"/>
    <property type="evidence" value="ECO:0007669"/>
    <property type="project" value="UniProtKB-SubCell"/>
</dbReference>
<dbReference type="AlphaFoldDB" id="A0A6V8H9F0"/>
<dbReference type="EMBL" id="DF933820">
    <property type="protein sequence ID" value="GAM37483.1"/>
    <property type="molecule type" value="Genomic_DNA"/>
</dbReference>
<dbReference type="Proteomes" id="UP000053095">
    <property type="component" value="Unassembled WGS sequence"/>
</dbReference>
<feature type="transmembrane region" description="Helical" evidence="6">
    <location>
        <begin position="219"/>
        <end position="244"/>
    </location>
</feature>
<reference evidence="9" key="1">
    <citation type="journal article" date="2015" name="Genome Announc.">
        <title>Draft genome sequence of Talaromyces cellulolyticus strain Y-94, a source of lignocellulosic biomass-degrading enzymes.</title>
        <authorList>
            <person name="Fujii T."/>
            <person name="Koike H."/>
            <person name="Sawayama S."/>
            <person name="Yano S."/>
            <person name="Inoue H."/>
        </authorList>
    </citation>
    <scope>NUCLEOTIDE SEQUENCE [LARGE SCALE GENOMIC DNA]</scope>
    <source>
        <strain evidence="9">Y-94</strain>
    </source>
</reference>
<evidence type="ECO:0000313" key="8">
    <source>
        <dbReference type="EMBL" id="GAM37483.1"/>
    </source>
</evidence>
<keyword evidence="2 6" id="KW-0812">Transmembrane</keyword>
<dbReference type="PANTHER" id="PTHR33048">
    <property type="entry name" value="PTH11-LIKE INTEGRAL MEMBRANE PROTEIN (AFU_ORTHOLOGUE AFUA_5G11245)"/>
    <property type="match status" value="1"/>
</dbReference>
<comment type="subcellular location">
    <subcellularLocation>
        <location evidence="1">Membrane</location>
        <topology evidence="1">Multi-pass membrane protein</topology>
    </subcellularLocation>
</comment>
<dbReference type="PANTHER" id="PTHR33048:SF124">
    <property type="entry name" value="INTEGRAL MEMBRANE PROTEIN"/>
    <property type="match status" value="1"/>
</dbReference>
<dbReference type="InterPro" id="IPR052337">
    <property type="entry name" value="SAT4-like"/>
</dbReference>
<evidence type="ECO:0000256" key="4">
    <source>
        <dbReference type="ARBA" id="ARBA00023136"/>
    </source>
</evidence>
<protein>
    <recommendedName>
        <fullName evidence="7">Rhodopsin domain-containing protein</fullName>
    </recommendedName>
</protein>
<proteinExistence type="inferred from homology"/>
<evidence type="ECO:0000256" key="5">
    <source>
        <dbReference type="ARBA" id="ARBA00038359"/>
    </source>
</evidence>
<keyword evidence="4 6" id="KW-0472">Membrane</keyword>